<dbReference type="GO" id="GO:0042781">
    <property type="term" value="F:3'-tRNA processing endoribonuclease activity"/>
    <property type="evidence" value="ECO:0007669"/>
    <property type="project" value="TreeGrafter"/>
</dbReference>
<dbReference type="PANTHER" id="PTHR46018:SF7">
    <property type="entry name" value="RIBONUCLEASE Z"/>
    <property type="match status" value="1"/>
</dbReference>
<protein>
    <submittedName>
        <fullName evidence="1">Uncharacterized protein</fullName>
    </submittedName>
</protein>
<dbReference type="STRING" id="1348853.LK12_07480"/>
<dbReference type="RefSeq" id="WP_039281209.1">
    <property type="nucleotide sequence ID" value="NZ_JTDI01000002.1"/>
</dbReference>
<dbReference type="PANTHER" id="PTHR46018">
    <property type="entry name" value="ZINC PHOSPHODIESTERASE ELAC PROTEIN 1"/>
    <property type="match status" value="1"/>
</dbReference>
<proteinExistence type="predicted"/>
<dbReference type="NCBIfam" id="NF002558">
    <property type="entry name" value="PRK02126.1"/>
    <property type="match status" value="1"/>
</dbReference>
<accession>A0A0B1ZPW7</accession>
<keyword evidence="2" id="KW-1185">Reference proteome</keyword>
<dbReference type="InterPro" id="IPR036866">
    <property type="entry name" value="RibonucZ/Hydroxyglut_hydro"/>
</dbReference>
<reference evidence="1 2" key="1">
    <citation type="submission" date="2014-10" db="EMBL/GenBank/DDBJ databases">
        <title>Genome sequence of Novosphingobium malaysiense MUSC 273(T).</title>
        <authorList>
            <person name="Lee L.-H."/>
        </authorList>
    </citation>
    <scope>NUCLEOTIDE SEQUENCE [LARGE SCALE GENOMIC DNA]</scope>
    <source>
        <strain evidence="1 2">MUSC 273</strain>
    </source>
</reference>
<comment type="caution">
    <text evidence="1">The sequence shown here is derived from an EMBL/GenBank/DDBJ whole genome shotgun (WGS) entry which is preliminary data.</text>
</comment>
<name>A0A0B1ZPW7_9SPHN</name>
<gene>
    <name evidence="1" type="ORF">LK12_07480</name>
</gene>
<dbReference type="Gene3D" id="3.60.15.10">
    <property type="entry name" value="Ribonuclease Z/Hydroxyacylglutathione hydrolase-like"/>
    <property type="match status" value="1"/>
</dbReference>
<organism evidence="1 2">
    <name type="scientific">Novosphingobium malaysiense</name>
    <dbReference type="NCBI Taxonomy" id="1348853"/>
    <lineage>
        <taxon>Bacteria</taxon>
        <taxon>Pseudomonadati</taxon>
        <taxon>Pseudomonadota</taxon>
        <taxon>Alphaproteobacteria</taxon>
        <taxon>Sphingomonadales</taxon>
        <taxon>Sphingomonadaceae</taxon>
        <taxon>Novosphingobium</taxon>
    </lineage>
</organism>
<evidence type="ECO:0000313" key="1">
    <source>
        <dbReference type="EMBL" id="KHK92601.1"/>
    </source>
</evidence>
<sequence>MRPTLHPRLVNGRYGDPAVYVAALHRSQSLLFDLGDLAALPSRDLLRVAHVFVSHMHLDHFIGFDRLLRVNVGREKTIEIVGPAGIAEAVGHRLQSYTWDLVDGFSVDLVFEVYEIHSPGQLDAARFRLKAGFAREEGPKPPSWSGGMEIGWQDFRLRMTRLEHHHGVSLGFAVQEPLHVNIWRNRLDARGLKPGPWLQVLKRALYEGAGDGAPMPLPDGSEASLGSLRDLASIEPGQKVVYVTDISDTAENREAVIALADHADILFIDASFAAADAALARQRGHLTTAAAGEIGRAARVKRIEPFHFSPRYETDEQRLLDEVYSAFEAA</sequence>
<dbReference type="AlphaFoldDB" id="A0A0B1ZPW7"/>
<dbReference type="Proteomes" id="UP000031057">
    <property type="component" value="Unassembled WGS sequence"/>
</dbReference>
<dbReference type="EMBL" id="JTDI01000002">
    <property type="protein sequence ID" value="KHK92601.1"/>
    <property type="molecule type" value="Genomic_DNA"/>
</dbReference>
<dbReference type="SUPFAM" id="SSF56281">
    <property type="entry name" value="Metallo-hydrolase/oxidoreductase"/>
    <property type="match status" value="1"/>
</dbReference>
<evidence type="ECO:0000313" key="2">
    <source>
        <dbReference type="Proteomes" id="UP000031057"/>
    </source>
</evidence>